<keyword evidence="3" id="KW-1185">Reference proteome</keyword>
<feature type="transmembrane region" description="Helical" evidence="1">
    <location>
        <begin position="7"/>
        <end position="24"/>
    </location>
</feature>
<feature type="transmembrane region" description="Helical" evidence="1">
    <location>
        <begin position="36"/>
        <end position="58"/>
    </location>
</feature>
<keyword evidence="1" id="KW-1133">Transmembrane helix</keyword>
<dbReference type="Proteomes" id="UP000271624">
    <property type="component" value="Unassembled WGS sequence"/>
</dbReference>
<gene>
    <name evidence="2" type="ORF">DSM106972_040140</name>
</gene>
<comment type="caution">
    <text evidence="2">The sequence shown here is derived from an EMBL/GenBank/DDBJ whole genome shotgun (WGS) entry which is preliminary data.</text>
</comment>
<protein>
    <submittedName>
        <fullName evidence="2">Uncharacterized protein</fullName>
    </submittedName>
</protein>
<dbReference type="RefSeq" id="WP_127082434.1">
    <property type="nucleotide sequence ID" value="NZ_RSCL01000009.1"/>
</dbReference>
<name>A0A3S1IZW1_9CYAN</name>
<evidence type="ECO:0000313" key="3">
    <source>
        <dbReference type="Proteomes" id="UP000271624"/>
    </source>
</evidence>
<keyword evidence="1" id="KW-0812">Transmembrane</keyword>
<accession>A0A3S1IZW1</accession>
<evidence type="ECO:0000313" key="2">
    <source>
        <dbReference type="EMBL" id="RUT05193.1"/>
    </source>
</evidence>
<evidence type="ECO:0000256" key="1">
    <source>
        <dbReference type="SAM" id="Phobius"/>
    </source>
</evidence>
<sequence>MENQIGLIIKVMLLSGVLSFLIKYAEPDILVPATDINALILVLSPSIIMAVLLGARLIKAKNG</sequence>
<organism evidence="2 3">
    <name type="scientific">Dulcicalothrix desertica PCC 7102</name>
    <dbReference type="NCBI Taxonomy" id="232991"/>
    <lineage>
        <taxon>Bacteria</taxon>
        <taxon>Bacillati</taxon>
        <taxon>Cyanobacteriota</taxon>
        <taxon>Cyanophyceae</taxon>
        <taxon>Nostocales</taxon>
        <taxon>Calotrichaceae</taxon>
        <taxon>Dulcicalothrix</taxon>
    </lineage>
</organism>
<dbReference type="OrthoDB" id="428271at2"/>
<dbReference type="EMBL" id="RSCL01000009">
    <property type="protein sequence ID" value="RUT05193.1"/>
    <property type="molecule type" value="Genomic_DNA"/>
</dbReference>
<dbReference type="AlphaFoldDB" id="A0A3S1IZW1"/>
<reference evidence="2" key="2">
    <citation type="journal article" date="2019" name="Genome Biol. Evol.">
        <title>Day and night: Metabolic profiles and evolutionary relationships of six axenic non-marine cyanobacteria.</title>
        <authorList>
            <person name="Will S.E."/>
            <person name="Henke P."/>
            <person name="Boedeker C."/>
            <person name="Huang S."/>
            <person name="Brinkmann H."/>
            <person name="Rohde M."/>
            <person name="Jarek M."/>
            <person name="Friedl T."/>
            <person name="Seufert S."/>
            <person name="Schumacher M."/>
            <person name="Overmann J."/>
            <person name="Neumann-Schaal M."/>
            <person name="Petersen J."/>
        </authorList>
    </citation>
    <scope>NUCLEOTIDE SEQUENCE [LARGE SCALE GENOMIC DNA]</scope>
    <source>
        <strain evidence="2">PCC 7102</strain>
    </source>
</reference>
<proteinExistence type="predicted"/>
<keyword evidence="1" id="KW-0472">Membrane</keyword>
<reference evidence="2" key="1">
    <citation type="submission" date="2018-12" db="EMBL/GenBank/DDBJ databases">
        <authorList>
            <person name="Will S."/>
            <person name="Neumann-Schaal M."/>
            <person name="Henke P."/>
        </authorList>
    </citation>
    <scope>NUCLEOTIDE SEQUENCE</scope>
    <source>
        <strain evidence="2">PCC 7102</strain>
    </source>
</reference>